<evidence type="ECO:0000313" key="1">
    <source>
        <dbReference type="EMBL" id="KAL2914465.1"/>
    </source>
</evidence>
<protein>
    <submittedName>
        <fullName evidence="1">Uncharacterized protein</fullName>
    </submittedName>
</protein>
<comment type="caution">
    <text evidence="1">The sequence shown here is derived from an EMBL/GenBank/DDBJ whole genome shotgun (WGS) entry which is preliminary data.</text>
</comment>
<gene>
    <name evidence="1" type="ORF">HK105_206032</name>
</gene>
<dbReference type="Proteomes" id="UP001527925">
    <property type="component" value="Unassembled WGS sequence"/>
</dbReference>
<keyword evidence="2" id="KW-1185">Reference proteome</keyword>
<accession>A0ABR4N4S3</accession>
<dbReference type="EMBL" id="JADGIZ020000033">
    <property type="protein sequence ID" value="KAL2914465.1"/>
    <property type="molecule type" value="Genomic_DNA"/>
</dbReference>
<sequence>MPQSAGQSGSGPLGVSGGSTIQVAVKGVVNTESGYDFVVIGFRAADQSLVLKRVSGDTPLDAVATFPATADGLFEVFVGFTSDSSVAYAGATITALSVSSI</sequence>
<name>A0ABR4N4S3_9FUNG</name>
<reference evidence="1 2" key="1">
    <citation type="submission" date="2023-09" db="EMBL/GenBank/DDBJ databases">
        <title>Pangenome analysis of Batrachochytrium dendrobatidis and related Chytrids.</title>
        <authorList>
            <person name="Yacoub M.N."/>
            <person name="Stajich J.E."/>
            <person name="James T.Y."/>
        </authorList>
    </citation>
    <scope>NUCLEOTIDE SEQUENCE [LARGE SCALE GENOMIC DNA]</scope>
    <source>
        <strain evidence="1 2">JEL0888</strain>
    </source>
</reference>
<evidence type="ECO:0000313" key="2">
    <source>
        <dbReference type="Proteomes" id="UP001527925"/>
    </source>
</evidence>
<proteinExistence type="predicted"/>
<organism evidence="1 2">
    <name type="scientific">Polyrhizophydium stewartii</name>
    <dbReference type="NCBI Taxonomy" id="2732419"/>
    <lineage>
        <taxon>Eukaryota</taxon>
        <taxon>Fungi</taxon>
        <taxon>Fungi incertae sedis</taxon>
        <taxon>Chytridiomycota</taxon>
        <taxon>Chytridiomycota incertae sedis</taxon>
        <taxon>Chytridiomycetes</taxon>
        <taxon>Rhizophydiales</taxon>
        <taxon>Rhizophydiales incertae sedis</taxon>
        <taxon>Polyrhizophydium</taxon>
    </lineage>
</organism>